<organism evidence="1 2">
    <name type="scientific">Cronobacter phage LPCS28</name>
    <dbReference type="NCBI Taxonomy" id="2924885"/>
    <lineage>
        <taxon>Viruses</taxon>
        <taxon>Duplodnaviria</taxon>
        <taxon>Heunggongvirae</taxon>
        <taxon>Uroviricota</taxon>
        <taxon>Caudoviricetes</taxon>
        <taxon>Pantevenvirales</taxon>
        <taxon>Straboviridae</taxon>
        <taxon>Nanhuvirus</taxon>
        <taxon>Nanhuvirus LPCS28</taxon>
    </lineage>
</organism>
<dbReference type="Proteomes" id="UP000832072">
    <property type="component" value="Segment"/>
</dbReference>
<dbReference type="EMBL" id="OM638103">
    <property type="protein sequence ID" value="UNY47154.1"/>
    <property type="molecule type" value="Genomic_DNA"/>
</dbReference>
<protein>
    <submittedName>
        <fullName evidence="1">Uncharacterized protein</fullName>
    </submittedName>
</protein>
<proteinExistence type="predicted"/>
<evidence type="ECO:0000313" key="2">
    <source>
        <dbReference type="Proteomes" id="UP000832072"/>
    </source>
</evidence>
<sequence length="72" mass="8530">MKVNYKANGIEFLINNESMFVHVDQMYSDLPITKARIDKFCDEHRREAYGAIAAYTKEIMHMVQRLTENHHD</sequence>
<accession>A0AAE9G9S0</accession>
<reference evidence="1 2" key="1">
    <citation type="submission" date="2022-02" db="EMBL/GenBank/DDBJ databases">
        <authorList>
            <person name="Tian F."/>
            <person name="Li J."/>
            <person name="Li F."/>
            <person name="Tong Y."/>
        </authorList>
    </citation>
    <scope>NUCLEOTIDE SEQUENCE [LARGE SCALE GENOMIC DNA]</scope>
</reference>
<gene>
    <name evidence="1" type="ORF">EHEKIMEA_00272</name>
</gene>
<evidence type="ECO:0000313" key="1">
    <source>
        <dbReference type="EMBL" id="UNY47154.1"/>
    </source>
</evidence>
<keyword evidence="2" id="KW-1185">Reference proteome</keyword>
<name>A0AAE9G9S0_9CAUD</name>